<dbReference type="GO" id="GO:0043565">
    <property type="term" value="F:sequence-specific DNA binding"/>
    <property type="evidence" value="ECO:0007669"/>
    <property type="project" value="InterPro"/>
</dbReference>
<dbReference type="InterPro" id="IPR009057">
    <property type="entry name" value="Homeodomain-like_sf"/>
</dbReference>
<dbReference type="Gene3D" id="1.10.8.60">
    <property type="match status" value="1"/>
</dbReference>
<gene>
    <name evidence="8" type="ORF">SAMN04487931_109190</name>
</gene>
<evidence type="ECO:0000256" key="1">
    <source>
        <dbReference type="ARBA" id="ARBA00022741"/>
    </source>
</evidence>
<dbReference type="Pfam" id="PF25601">
    <property type="entry name" value="AAA_lid_14"/>
    <property type="match status" value="1"/>
</dbReference>
<dbReference type="SUPFAM" id="SSF52540">
    <property type="entry name" value="P-loop containing nucleoside triphosphate hydrolases"/>
    <property type="match status" value="1"/>
</dbReference>
<dbReference type="Gene3D" id="3.40.50.2300">
    <property type="match status" value="1"/>
</dbReference>
<accession>A0A1H2IUD4</accession>
<dbReference type="PROSITE" id="PS50045">
    <property type="entry name" value="SIGMA54_INTERACT_4"/>
    <property type="match status" value="1"/>
</dbReference>
<dbReference type="AlphaFoldDB" id="A0A1H2IUD4"/>
<dbReference type="Gene3D" id="3.40.50.300">
    <property type="entry name" value="P-loop containing nucleotide triphosphate hydrolases"/>
    <property type="match status" value="1"/>
</dbReference>
<feature type="domain" description="Response regulatory" evidence="7">
    <location>
        <begin position="4"/>
        <end position="118"/>
    </location>
</feature>
<feature type="modified residue" description="4-aspartylphosphate" evidence="5">
    <location>
        <position position="53"/>
    </location>
</feature>
<dbReference type="InterPro" id="IPR025944">
    <property type="entry name" value="Sigma_54_int_dom_CS"/>
</dbReference>
<keyword evidence="3" id="KW-0805">Transcription regulation</keyword>
<keyword evidence="5" id="KW-0597">Phosphoprotein</keyword>
<keyword evidence="9" id="KW-1185">Reference proteome</keyword>
<evidence type="ECO:0000313" key="8">
    <source>
        <dbReference type="EMBL" id="SDU47794.1"/>
    </source>
</evidence>
<evidence type="ECO:0000256" key="2">
    <source>
        <dbReference type="ARBA" id="ARBA00022840"/>
    </source>
</evidence>
<dbReference type="PANTHER" id="PTHR32071">
    <property type="entry name" value="TRANSCRIPTIONAL REGULATORY PROTEIN"/>
    <property type="match status" value="1"/>
</dbReference>
<dbReference type="InterPro" id="IPR027417">
    <property type="entry name" value="P-loop_NTPase"/>
</dbReference>
<evidence type="ECO:0000259" key="7">
    <source>
        <dbReference type="PROSITE" id="PS50110"/>
    </source>
</evidence>
<dbReference type="PROSITE" id="PS50110">
    <property type="entry name" value="RESPONSE_REGULATORY"/>
    <property type="match status" value="1"/>
</dbReference>
<dbReference type="RefSeq" id="WP_092236115.1">
    <property type="nucleotide sequence ID" value="NZ_FNLL01000009.1"/>
</dbReference>
<dbReference type="CDD" id="cd00009">
    <property type="entry name" value="AAA"/>
    <property type="match status" value="1"/>
</dbReference>
<dbReference type="Pfam" id="PF00072">
    <property type="entry name" value="Response_reg"/>
    <property type="match status" value="1"/>
</dbReference>
<name>A0A1H2IUD4_9BACT</name>
<dbReference type="InterPro" id="IPR001789">
    <property type="entry name" value="Sig_transdc_resp-reg_receiver"/>
</dbReference>
<evidence type="ECO:0000256" key="3">
    <source>
        <dbReference type="ARBA" id="ARBA00023015"/>
    </source>
</evidence>
<organism evidence="8 9">
    <name type="scientific">Desulfobacula phenolica</name>
    <dbReference type="NCBI Taxonomy" id="90732"/>
    <lineage>
        <taxon>Bacteria</taxon>
        <taxon>Pseudomonadati</taxon>
        <taxon>Thermodesulfobacteriota</taxon>
        <taxon>Desulfobacteria</taxon>
        <taxon>Desulfobacterales</taxon>
        <taxon>Desulfobacteraceae</taxon>
        <taxon>Desulfobacula</taxon>
    </lineage>
</organism>
<dbReference type="PROSITE" id="PS00688">
    <property type="entry name" value="SIGMA54_INTERACT_3"/>
    <property type="match status" value="1"/>
</dbReference>
<evidence type="ECO:0000259" key="6">
    <source>
        <dbReference type="PROSITE" id="PS50045"/>
    </source>
</evidence>
<dbReference type="PROSITE" id="PS00675">
    <property type="entry name" value="SIGMA54_INTERACT_1"/>
    <property type="match status" value="1"/>
</dbReference>
<protein>
    <submittedName>
        <fullName evidence="8">Two-component system, NtrC family, response regulator AtoC</fullName>
    </submittedName>
</protein>
<dbReference type="EMBL" id="FNLL01000009">
    <property type="protein sequence ID" value="SDU47794.1"/>
    <property type="molecule type" value="Genomic_DNA"/>
</dbReference>
<keyword evidence="1" id="KW-0547">Nucleotide-binding</keyword>
<dbReference type="InterPro" id="IPR002197">
    <property type="entry name" value="HTH_Fis"/>
</dbReference>
<sequence length="452" mass="51397">MESNVLVIDDQPSILESMNVFFQQRGWMVYTSLKGLKGLAMARKLKPDLVILDIKLPDIDGLVVLEKIKKEIPQTQVIIITAYQDMENTIASIKMGAFEFIHKPIDIHEMDAALYKLSKISGKGVDVKNQQIQGKRFNYDMSYIVGKSMAMKEVFKKIALVTDSRVTVLIQGESGTGKELIAKAIHFQGIYKKQPFIVMDCSTLVDTLAESELFGYEKGAFTGADSTFVGRLEKAGDGTIFFDEIGEMPLQTQSKLLRFLHEKEFVRVGSTKVIRSNARILAATNRELDTMMSQKSFREDLFHRLSVMTIHVPPLRDRKSDIPLLADYLIKKISAQTHMQVKSFDSDMLTHIFSRYDWPGNVRQLENTLTRAVLMAKSSLLTEEDLYAALGKISEKKQKSELFKPLCEVEKDYIIKVLDAFDWHFGKTCRILGITRPTLRSKLKKYNIGSKR</sequence>
<reference evidence="9" key="1">
    <citation type="submission" date="2016-10" db="EMBL/GenBank/DDBJ databases">
        <authorList>
            <person name="Varghese N."/>
            <person name="Submissions S."/>
        </authorList>
    </citation>
    <scope>NUCLEOTIDE SEQUENCE [LARGE SCALE GENOMIC DNA]</scope>
    <source>
        <strain evidence="9">DSM 3384</strain>
    </source>
</reference>
<dbReference type="GO" id="GO:0005524">
    <property type="term" value="F:ATP binding"/>
    <property type="evidence" value="ECO:0007669"/>
    <property type="project" value="UniProtKB-KW"/>
</dbReference>
<dbReference type="Gene3D" id="1.10.10.60">
    <property type="entry name" value="Homeodomain-like"/>
    <property type="match status" value="1"/>
</dbReference>
<dbReference type="InterPro" id="IPR003593">
    <property type="entry name" value="AAA+_ATPase"/>
</dbReference>
<dbReference type="GO" id="GO:0006355">
    <property type="term" value="P:regulation of DNA-templated transcription"/>
    <property type="evidence" value="ECO:0007669"/>
    <property type="project" value="InterPro"/>
</dbReference>
<dbReference type="InterPro" id="IPR002078">
    <property type="entry name" value="Sigma_54_int"/>
</dbReference>
<evidence type="ECO:0000256" key="4">
    <source>
        <dbReference type="ARBA" id="ARBA00023163"/>
    </source>
</evidence>
<dbReference type="Proteomes" id="UP000199608">
    <property type="component" value="Unassembled WGS sequence"/>
</dbReference>
<dbReference type="SUPFAM" id="SSF52172">
    <property type="entry name" value="CheY-like"/>
    <property type="match status" value="1"/>
</dbReference>
<feature type="domain" description="Sigma-54 factor interaction" evidence="6">
    <location>
        <begin position="144"/>
        <end position="374"/>
    </location>
</feature>
<dbReference type="InterPro" id="IPR025662">
    <property type="entry name" value="Sigma_54_int_dom_ATP-bd_1"/>
</dbReference>
<dbReference type="GO" id="GO:0000160">
    <property type="term" value="P:phosphorelay signal transduction system"/>
    <property type="evidence" value="ECO:0007669"/>
    <property type="project" value="InterPro"/>
</dbReference>
<evidence type="ECO:0000313" key="9">
    <source>
        <dbReference type="Proteomes" id="UP000199608"/>
    </source>
</evidence>
<evidence type="ECO:0000256" key="5">
    <source>
        <dbReference type="PROSITE-ProRule" id="PRU00169"/>
    </source>
</evidence>
<dbReference type="SUPFAM" id="SSF46689">
    <property type="entry name" value="Homeodomain-like"/>
    <property type="match status" value="1"/>
</dbReference>
<dbReference type="FunFam" id="3.40.50.300:FF:000006">
    <property type="entry name" value="DNA-binding transcriptional regulator NtrC"/>
    <property type="match status" value="1"/>
</dbReference>
<proteinExistence type="predicted"/>
<dbReference type="InterPro" id="IPR011006">
    <property type="entry name" value="CheY-like_superfamily"/>
</dbReference>
<keyword evidence="4" id="KW-0804">Transcription</keyword>
<dbReference type="Pfam" id="PF00158">
    <property type="entry name" value="Sigma54_activat"/>
    <property type="match status" value="1"/>
</dbReference>
<dbReference type="SMART" id="SM00448">
    <property type="entry name" value="REC"/>
    <property type="match status" value="1"/>
</dbReference>
<dbReference type="SMART" id="SM00382">
    <property type="entry name" value="AAA"/>
    <property type="match status" value="1"/>
</dbReference>
<dbReference type="Pfam" id="PF02954">
    <property type="entry name" value="HTH_8"/>
    <property type="match status" value="1"/>
</dbReference>
<keyword evidence="2" id="KW-0067">ATP-binding</keyword>
<dbReference type="InterPro" id="IPR058031">
    <property type="entry name" value="AAA_lid_NorR"/>
</dbReference>